<name>A0A0E9WYX8_ANGAN</name>
<reference evidence="1" key="2">
    <citation type="journal article" date="2015" name="Fish Shellfish Immunol.">
        <title>Early steps in the European eel (Anguilla anguilla)-Vibrio vulnificus interaction in the gills: Role of the RtxA13 toxin.</title>
        <authorList>
            <person name="Callol A."/>
            <person name="Pajuelo D."/>
            <person name="Ebbesson L."/>
            <person name="Teles M."/>
            <person name="MacKenzie S."/>
            <person name="Amaro C."/>
        </authorList>
    </citation>
    <scope>NUCLEOTIDE SEQUENCE</scope>
</reference>
<protein>
    <submittedName>
        <fullName evidence="1">Uncharacterized protein</fullName>
    </submittedName>
</protein>
<dbReference type="AlphaFoldDB" id="A0A0E9WYX8"/>
<proteinExistence type="predicted"/>
<evidence type="ECO:0000313" key="1">
    <source>
        <dbReference type="EMBL" id="JAH94805.1"/>
    </source>
</evidence>
<dbReference type="EMBL" id="GBXM01013772">
    <property type="protein sequence ID" value="JAH94805.1"/>
    <property type="molecule type" value="Transcribed_RNA"/>
</dbReference>
<sequence length="46" mass="5354">MHRGGLLKARALHSKCKLNKGRRHIQLTVVGQRKIHFKKPLLQLDE</sequence>
<organism evidence="1">
    <name type="scientific">Anguilla anguilla</name>
    <name type="common">European freshwater eel</name>
    <name type="synonym">Muraena anguilla</name>
    <dbReference type="NCBI Taxonomy" id="7936"/>
    <lineage>
        <taxon>Eukaryota</taxon>
        <taxon>Metazoa</taxon>
        <taxon>Chordata</taxon>
        <taxon>Craniata</taxon>
        <taxon>Vertebrata</taxon>
        <taxon>Euteleostomi</taxon>
        <taxon>Actinopterygii</taxon>
        <taxon>Neopterygii</taxon>
        <taxon>Teleostei</taxon>
        <taxon>Anguilliformes</taxon>
        <taxon>Anguillidae</taxon>
        <taxon>Anguilla</taxon>
    </lineage>
</organism>
<accession>A0A0E9WYX8</accession>
<reference evidence="1" key="1">
    <citation type="submission" date="2014-11" db="EMBL/GenBank/DDBJ databases">
        <authorList>
            <person name="Amaro Gonzalez C."/>
        </authorList>
    </citation>
    <scope>NUCLEOTIDE SEQUENCE</scope>
</reference>